<reference evidence="3" key="1">
    <citation type="submission" date="2017-06" db="EMBL/GenBank/DDBJ databases">
        <authorList>
            <person name="Rodrigo-Torres L."/>
            <person name="Arahal R.D."/>
            <person name="Lucena T."/>
        </authorList>
    </citation>
    <scope>NUCLEOTIDE SEQUENCE [LARGE SCALE GENOMIC DNA]</scope>
    <source>
        <strain evidence="3">CECT 9192</strain>
    </source>
</reference>
<dbReference type="EMBL" id="FYAJ01000002">
    <property type="protein sequence ID" value="SMY34961.1"/>
    <property type="molecule type" value="Genomic_DNA"/>
</dbReference>
<evidence type="ECO:0000313" key="3">
    <source>
        <dbReference type="Proteomes" id="UP000195719"/>
    </source>
</evidence>
<sequence>MNNHLQQLNQNTNPTYMGLAIIPGYTMIDDYLAKIKVVLDKAITEHPRTFVVRFDLHLPIQPNCVDMPNVYDSTVISRFIESFKAHVKYDLIAKKREGKRVHDCTIRYIWTKEKNESQQAHYHVALLLNHDTYFTLGNYDGSGNNLASKVYSAWASALGIEYFSISRYVHFPQDTPTYCVNINSSTYISDYNRVFCRLSYLAKLETKVFGTKEKSFGYSLK</sequence>
<accession>A0A1Y6MIE0</accession>
<feature type="domain" description="YagK/YfjJ C-terminal" evidence="1">
    <location>
        <begin position="43"/>
        <end position="219"/>
    </location>
</feature>
<proteinExistence type="predicted"/>
<dbReference type="Proteomes" id="UP000195719">
    <property type="component" value="Unassembled WGS sequence"/>
</dbReference>
<keyword evidence="3" id="KW-1185">Reference proteome</keyword>
<organism evidence="2 3">
    <name type="scientific">Photobacterium andalusiense</name>
    <dbReference type="NCBI Taxonomy" id="2204296"/>
    <lineage>
        <taxon>Bacteria</taxon>
        <taxon>Pseudomonadati</taxon>
        <taxon>Pseudomonadota</taxon>
        <taxon>Gammaproteobacteria</taxon>
        <taxon>Vibrionales</taxon>
        <taxon>Vibrionaceae</taxon>
        <taxon>Photobacterium</taxon>
    </lineage>
</organism>
<dbReference type="Pfam" id="PF11726">
    <property type="entry name" value="YagK_YfjJ_C"/>
    <property type="match status" value="1"/>
</dbReference>
<evidence type="ECO:0000259" key="1">
    <source>
        <dbReference type="Pfam" id="PF11726"/>
    </source>
</evidence>
<dbReference type="AlphaFoldDB" id="A0A1Y6MIE0"/>
<gene>
    <name evidence="2" type="ORF">PAND9192_01629</name>
</gene>
<name>A0A1Y6MIE0_9GAMM</name>
<dbReference type="InterPro" id="IPR057271">
    <property type="entry name" value="YagK_YfjJ_C"/>
</dbReference>
<protein>
    <recommendedName>
        <fullName evidence="1">YagK/YfjJ C-terminal domain-containing protein</fullName>
    </recommendedName>
</protein>
<evidence type="ECO:0000313" key="2">
    <source>
        <dbReference type="EMBL" id="SMY34961.1"/>
    </source>
</evidence>
<dbReference type="RefSeq" id="WP_087853331.1">
    <property type="nucleotide sequence ID" value="NZ_FYAJ01000002.1"/>
</dbReference>